<keyword evidence="5" id="KW-0496">Mitochondrion</keyword>
<comment type="subcellular location">
    <subcellularLocation>
        <location evidence="1">Mitochondrion inner membrane</location>
        <topology evidence="1">Peripheral membrane protein</topology>
        <orientation evidence="1">Matrix side</orientation>
    </subcellularLocation>
</comment>
<dbReference type="Proteomes" id="UP000515156">
    <property type="component" value="Chromosome 9"/>
</dbReference>
<organism evidence="7 8">
    <name type="scientific">Microcaecilia unicolor</name>
    <dbReference type="NCBI Taxonomy" id="1415580"/>
    <lineage>
        <taxon>Eukaryota</taxon>
        <taxon>Metazoa</taxon>
        <taxon>Chordata</taxon>
        <taxon>Craniata</taxon>
        <taxon>Vertebrata</taxon>
        <taxon>Euteleostomi</taxon>
        <taxon>Amphibia</taxon>
        <taxon>Gymnophiona</taxon>
        <taxon>Siphonopidae</taxon>
        <taxon>Microcaecilia</taxon>
    </lineage>
</organism>
<evidence type="ECO:0000256" key="3">
    <source>
        <dbReference type="ARBA" id="ARBA00022792"/>
    </source>
</evidence>
<reference evidence="8" key="1">
    <citation type="submission" date="2025-08" db="UniProtKB">
        <authorList>
            <consortium name="RefSeq"/>
        </authorList>
    </citation>
    <scope>IDENTIFICATION</scope>
</reference>
<gene>
    <name evidence="8" type="primary">LOC115477392</name>
</gene>
<dbReference type="GO" id="GO:0005743">
    <property type="term" value="C:mitochondrial inner membrane"/>
    <property type="evidence" value="ECO:0007669"/>
    <property type="project" value="UniProtKB-SubCell"/>
</dbReference>
<evidence type="ECO:0000313" key="8">
    <source>
        <dbReference type="RefSeq" id="XP_030070104.1"/>
    </source>
</evidence>
<evidence type="ECO:0000256" key="2">
    <source>
        <dbReference type="ARBA" id="ARBA00005453"/>
    </source>
</evidence>
<dbReference type="RefSeq" id="XP_030070104.1">
    <property type="nucleotide sequence ID" value="XM_030214244.1"/>
</dbReference>
<dbReference type="OrthoDB" id="6246201at2759"/>
<evidence type="ECO:0000256" key="4">
    <source>
        <dbReference type="ARBA" id="ARBA00022946"/>
    </source>
</evidence>
<dbReference type="PANTHER" id="PTHR31107:SF2">
    <property type="entry name" value="CYTOCHROME C OXIDASE ASSEMBLY FACTOR 8"/>
    <property type="match status" value="1"/>
</dbReference>
<evidence type="ECO:0000313" key="7">
    <source>
        <dbReference type="Proteomes" id="UP000515156"/>
    </source>
</evidence>
<keyword evidence="7" id="KW-1185">Reference proteome</keyword>
<dbReference type="GO" id="GO:0097193">
    <property type="term" value="P:intrinsic apoptotic signaling pathway"/>
    <property type="evidence" value="ECO:0007669"/>
    <property type="project" value="InterPro"/>
</dbReference>
<dbReference type="FunCoup" id="A0A6P7Z2X6">
    <property type="interactions" value="668"/>
</dbReference>
<comment type="similarity">
    <text evidence="2">Belongs to the COA8 family.</text>
</comment>
<dbReference type="InterPro" id="IPR018796">
    <property type="entry name" value="COA8"/>
</dbReference>
<keyword evidence="3" id="KW-0999">Mitochondrion inner membrane</keyword>
<evidence type="ECO:0000256" key="1">
    <source>
        <dbReference type="ARBA" id="ARBA00004443"/>
    </source>
</evidence>
<sequence>MLAGTACGAVGKRVWAQEFRFSVSDFCSKKCARAAWSPNDPEPKGKVTAGSKTLDFCPPAHSSCDWIGPPDKYSNLRPVKFYIGEPESPLEQKLRTLRQETQDWNQKFWVNQNITFHKEKEEFILSRLKASGLKERDENGRKRTLTAEQMADFYKDFLCKNFDKHACYNRDWYKRNFSITYLMGLVAIKRIWRMLALKRKKTVN</sequence>
<keyword evidence="4" id="KW-0809">Transit peptide</keyword>
<dbReference type="GeneID" id="115477392"/>
<name>A0A6P7Z2X6_9AMPH</name>
<evidence type="ECO:0000256" key="6">
    <source>
        <dbReference type="ARBA" id="ARBA00023136"/>
    </source>
</evidence>
<dbReference type="InParanoid" id="A0A6P7Z2X6"/>
<protein>
    <submittedName>
        <fullName evidence="8">Apoptogenic protein 1, mitochondrial</fullName>
    </submittedName>
</protein>
<dbReference type="KEGG" id="muo:115477392"/>
<dbReference type="Pfam" id="PF10231">
    <property type="entry name" value="COA8"/>
    <property type="match status" value="1"/>
</dbReference>
<proteinExistence type="inferred from homology"/>
<dbReference type="PANTHER" id="PTHR31107">
    <property type="entry name" value="APOPTOGENIC PROTEIN 1, MITOCHONDRIAL"/>
    <property type="match status" value="1"/>
</dbReference>
<evidence type="ECO:0000256" key="5">
    <source>
        <dbReference type="ARBA" id="ARBA00023128"/>
    </source>
</evidence>
<accession>A0A6P7Z2X6</accession>
<dbReference type="AlphaFoldDB" id="A0A6P7Z2X6"/>
<keyword evidence="6" id="KW-0472">Membrane</keyword>